<evidence type="ECO:0000256" key="1">
    <source>
        <dbReference type="SAM" id="MobiDB-lite"/>
    </source>
</evidence>
<evidence type="ECO:0000313" key="2">
    <source>
        <dbReference type="EMBL" id="KAJ5581288.1"/>
    </source>
</evidence>
<dbReference type="AlphaFoldDB" id="A0AAD6DJB6"/>
<comment type="caution">
    <text evidence="2">The sequence shown here is derived from an EMBL/GenBank/DDBJ whole genome shotgun (WGS) entry which is preliminary data.</text>
</comment>
<feature type="region of interest" description="Disordered" evidence="1">
    <location>
        <begin position="1"/>
        <end position="21"/>
    </location>
</feature>
<protein>
    <submittedName>
        <fullName evidence="2">Uncharacterized protein</fullName>
    </submittedName>
</protein>
<gene>
    <name evidence="2" type="ORF">N7450_007589</name>
</gene>
<organism evidence="2 3">
    <name type="scientific">Penicillium hetheringtonii</name>
    <dbReference type="NCBI Taxonomy" id="911720"/>
    <lineage>
        <taxon>Eukaryota</taxon>
        <taxon>Fungi</taxon>
        <taxon>Dikarya</taxon>
        <taxon>Ascomycota</taxon>
        <taxon>Pezizomycotina</taxon>
        <taxon>Eurotiomycetes</taxon>
        <taxon>Eurotiomycetidae</taxon>
        <taxon>Eurotiales</taxon>
        <taxon>Aspergillaceae</taxon>
        <taxon>Penicillium</taxon>
    </lineage>
</organism>
<evidence type="ECO:0000313" key="3">
    <source>
        <dbReference type="Proteomes" id="UP001216150"/>
    </source>
</evidence>
<dbReference type="Proteomes" id="UP001216150">
    <property type="component" value="Unassembled WGS sequence"/>
</dbReference>
<dbReference type="Gene3D" id="1.20.1720.10">
    <property type="entry name" value="Multidrug resistance protein D"/>
    <property type="match status" value="1"/>
</dbReference>
<dbReference type="EMBL" id="JAQJAC010000006">
    <property type="protein sequence ID" value="KAJ5581288.1"/>
    <property type="molecule type" value="Genomic_DNA"/>
</dbReference>
<accession>A0AAD6DJB6</accession>
<proteinExistence type="predicted"/>
<name>A0AAD6DJB6_9EURO</name>
<sequence length="90" mass="9910">MCDLEDSRPHDSTFTSTTTPATESTPLLVTHVNHTYSIFTDRLLAAALASAYSLLSANIYFPALNSIAEDLKVTRSQTNLTITTYKVKLE</sequence>
<reference evidence="2 3" key="1">
    <citation type="journal article" date="2023" name="IMA Fungus">
        <title>Comparative genomic study of the Penicillium genus elucidates a diverse pangenome and 15 lateral gene transfer events.</title>
        <authorList>
            <person name="Petersen C."/>
            <person name="Sorensen T."/>
            <person name="Nielsen M.R."/>
            <person name="Sondergaard T.E."/>
            <person name="Sorensen J.L."/>
            <person name="Fitzpatrick D.A."/>
            <person name="Frisvad J.C."/>
            <person name="Nielsen K.L."/>
        </authorList>
    </citation>
    <scope>NUCLEOTIDE SEQUENCE [LARGE SCALE GENOMIC DNA]</scope>
    <source>
        <strain evidence="2 3">IBT 29057</strain>
    </source>
</reference>
<feature type="compositionally biased region" description="Low complexity" evidence="1">
    <location>
        <begin position="12"/>
        <end position="21"/>
    </location>
</feature>
<feature type="compositionally biased region" description="Basic and acidic residues" evidence="1">
    <location>
        <begin position="1"/>
        <end position="11"/>
    </location>
</feature>
<keyword evidence="3" id="KW-1185">Reference proteome</keyword>